<organism evidence="1 2">
    <name type="scientific">Falsibacillus albus</name>
    <dbReference type="NCBI Taxonomy" id="2478915"/>
    <lineage>
        <taxon>Bacteria</taxon>
        <taxon>Bacillati</taxon>
        <taxon>Bacillota</taxon>
        <taxon>Bacilli</taxon>
        <taxon>Bacillales</taxon>
        <taxon>Bacillaceae</taxon>
        <taxon>Falsibacillus</taxon>
    </lineage>
</organism>
<dbReference type="Proteomes" id="UP000276770">
    <property type="component" value="Unassembled WGS sequence"/>
</dbReference>
<reference evidence="1 2" key="1">
    <citation type="submission" date="2018-10" db="EMBL/GenBank/DDBJ databases">
        <title>Falsibacillus sp. genome draft.</title>
        <authorList>
            <person name="Shi S."/>
        </authorList>
    </citation>
    <scope>NUCLEOTIDE SEQUENCE [LARGE SCALE GENOMIC DNA]</scope>
    <source>
        <strain evidence="1 2">GY 10110</strain>
    </source>
</reference>
<proteinExistence type="predicted"/>
<keyword evidence="2" id="KW-1185">Reference proteome</keyword>
<accession>A0A3L7K1H9</accession>
<protein>
    <submittedName>
        <fullName evidence="1">Uncharacterized protein</fullName>
    </submittedName>
</protein>
<evidence type="ECO:0000313" key="2">
    <source>
        <dbReference type="Proteomes" id="UP000276770"/>
    </source>
</evidence>
<sequence>MHEAIPFHTVNSSILCKNLVISSNESSNFFIIFFAVMVLANNPMYSSISARYPHLRLESTLDGEMTFHKSFVNISFLILPW</sequence>
<dbReference type="EMBL" id="RCVZ01000005">
    <property type="protein sequence ID" value="RLQ95821.1"/>
    <property type="molecule type" value="Genomic_DNA"/>
</dbReference>
<name>A0A3L7K1H9_9BACI</name>
<comment type="caution">
    <text evidence="1">The sequence shown here is derived from an EMBL/GenBank/DDBJ whole genome shotgun (WGS) entry which is preliminary data.</text>
</comment>
<dbReference type="AlphaFoldDB" id="A0A3L7K1H9"/>
<evidence type="ECO:0000313" key="1">
    <source>
        <dbReference type="EMBL" id="RLQ95821.1"/>
    </source>
</evidence>
<gene>
    <name evidence="1" type="ORF">D9X91_09375</name>
</gene>